<dbReference type="eggNOG" id="ENOG5033BD3">
    <property type="taxonomic scope" value="Bacteria"/>
</dbReference>
<organism evidence="1 2">
    <name type="scientific">Corynebacterium vitaeruminis DSM 20294</name>
    <dbReference type="NCBI Taxonomy" id="1224164"/>
    <lineage>
        <taxon>Bacteria</taxon>
        <taxon>Bacillati</taxon>
        <taxon>Actinomycetota</taxon>
        <taxon>Actinomycetes</taxon>
        <taxon>Mycobacteriales</taxon>
        <taxon>Corynebacteriaceae</taxon>
        <taxon>Corynebacterium</taxon>
    </lineage>
</organism>
<keyword evidence="2" id="KW-1185">Reference proteome</keyword>
<dbReference type="HOGENOM" id="CLU_191180_2_2_11"/>
<evidence type="ECO:0008006" key="3">
    <source>
        <dbReference type="Google" id="ProtNLM"/>
    </source>
</evidence>
<name>W5Y1U1_9CORY</name>
<protein>
    <recommendedName>
        <fullName evidence="3">SPOR domain-containing protein</fullName>
    </recommendedName>
</protein>
<dbReference type="EMBL" id="CP004353">
    <property type="protein sequence ID" value="AHI23246.1"/>
    <property type="molecule type" value="Genomic_DNA"/>
</dbReference>
<dbReference type="RefSeq" id="WP_025253259.1">
    <property type="nucleotide sequence ID" value="NZ_CP004353.1"/>
</dbReference>
<sequence>MDDQDLKWFYNQATGQVEQGKVSSFENRMGPYDTREEAAHALDIAKARNAAADAKDEADDDWGKN</sequence>
<evidence type="ECO:0000313" key="1">
    <source>
        <dbReference type="EMBL" id="AHI23246.1"/>
    </source>
</evidence>
<dbReference type="KEGG" id="cvt:B843_09305"/>
<dbReference type="Proteomes" id="UP000019222">
    <property type="component" value="Chromosome"/>
</dbReference>
<dbReference type="STRING" id="1224164.B843_09305"/>
<dbReference type="AlphaFoldDB" id="W5Y1U1"/>
<gene>
    <name evidence="1" type="ORF">B843_09305</name>
</gene>
<evidence type="ECO:0000313" key="2">
    <source>
        <dbReference type="Proteomes" id="UP000019222"/>
    </source>
</evidence>
<dbReference type="PATRIC" id="fig|1224164.3.peg.1879"/>
<accession>W5Y1U1</accession>
<reference evidence="1 2" key="1">
    <citation type="submission" date="2013-02" db="EMBL/GenBank/DDBJ databases">
        <title>The complete genome sequence of Corynebacterium vitaeruminis DSM 20294.</title>
        <authorList>
            <person name="Ruckert C."/>
            <person name="Albersmeier A."/>
            <person name="Kalinowski J."/>
        </authorList>
    </citation>
    <scope>NUCLEOTIDE SEQUENCE [LARGE SCALE GENOMIC DNA]</scope>
    <source>
        <strain evidence="2">ATCC 10234</strain>
    </source>
</reference>
<proteinExistence type="predicted"/>